<dbReference type="CDD" id="cd00075">
    <property type="entry name" value="HATPase"/>
    <property type="match status" value="1"/>
</dbReference>
<dbReference type="PROSITE" id="PS50109">
    <property type="entry name" value="HIS_KIN"/>
    <property type="match status" value="1"/>
</dbReference>
<reference evidence="16" key="1">
    <citation type="submission" date="2020-02" db="EMBL/GenBank/DDBJ databases">
        <authorList>
            <person name="Meier V. D."/>
        </authorList>
    </citation>
    <scope>NUCLEOTIDE SEQUENCE</scope>
    <source>
        <strain evidence="16">AVDCRST_MAG82</strain>
    </source>
</reference>
<evidence type="ECO:0000256" key="13">
    <source>
        <dbReference type="SAM" id="Phobius"/>
    </source>
</evidence>
<evidence type="ECO:0000256" key="2">
    <source>
        <dbReference type="ARBA" id="ARBA00001968"/>
    </source>
</evidence>
<dbReference type="Gene3D" id="6.10.340.10">
    <property type="match status" value="1"/>
</dbReference>
<dbReference type="PROSITE" id="PS50885">
    <property type="entry name" value="HAMP"/>
    <property type="match status" value="1"/>
</dbReference>
<dbReference type="GO" id="GO:0000155">
    <property type="term" value="F:phosphorelay sensor kinase activity"/>
    <property type="evidence" value="ECO:0007669"/>
    <property type="project" value="InterPro"/>
</dbReference>
<dbReference type="InterPro" id="IPR003594">
    <property type="entry name" value="HATPase_dom"/>
</dbReference>
<dbReference type="FunFam" id="1.10.287.130:FF:000001">
    <property type="entry name" value="Two-component sensor histidine kinase"/>
    <property type="match status" value="1"/>
</dbReference>
<organism evidence="16">
    <name type="scientific">uncultured Rubrobacteraceae bacterium</name>
    <dbReference type="NCBI Taxonomy" id="349277"/>
    <lineage>
        <taxon>Bacteria</taxon>
        <taxon>Bacillati</taxon>
        <taxon>Actinomycetota</taxon>
        <taxon>Rubrobacteria</taxon>
        <taxon>Rubrobacterales</taxon>
        <taxon>Rubrobacteraceae</taxon>
        <taxon>environmental samples</taxon>
    </lineage>
</organism>
<evidence type="ECO:0000256" key="7">
    <source>
        <dbReference type="ARBA" id="ARBA00022692"/>
    </source>
</evidence>
<dbReference type="EMBL" id="CADCVA010000318">
    <property type="protein sequence ID" value="CAA9435832.1"/>
    <property type="molecule type" value="Genomic_DNA"/>
</dbReference>
<keyword evidence="10" id="KW-0902">Two-component regulatory system</keyword>
<dbReference type="CDD" id="cd06225">
    <property type="entry name" value="HAMP"/>
    <property type="match status" value="1"/>
</dbReference>
<feature type="domain" description="HAMP" evidence="15">
    <location>
        <begin position="197"/>
        <end position="250"/>
    </location>
</feature>
<keyword evidence="8" id="KW-0418">Kinase</keyword>
<dbReference type="InterPro" id="IPR003661">
    <property type="entry name" value="HisK_dim/P_dom"/>
</dbReference>
<evidence type="ECO:0000256" key="9">
    <source>
        <dbReference type="ARBA" id="ARBA00022989"/>
    </source>
</evidence>
<dbReference type="PRINTS" id="PR00344">
    <property type="entry name" value="BCTRLSENSOR"/>
</dbReference>
<evidence type="ECO:0000313" key="16">
    <source>
        <dbReference type="EMBL" id="CAA9435832.1"/>
    </source>
</evidence>
<dbReference type="InterPro" id="IPR005467">
    <property type="entry name" value="His_kinase_dom"/>
</dbReference>
<keyword evidence="11 13" id="KW-0472">Membrane</keyword>
<evidence type="ECO:0000256" key="12">
    <source>
        <dbReference type="SAM" id="MobiDB-lite"/>
    </source>
</evidence>
<dbReference type="EC" id="2.7.13.3" evidence="4"/>
<dbReference type="SMART" id="SM00388">
    <property type="entry name" value="HisKA"/>
    <property type="match status" value="1"/>
</dbReference>
<keyword evidence="6" id="KW-0808">Transferase</keyword>
<keyword evidence="9 13" id="KW-1133">Transmembrane helix</keyword>
<dbReference type="SUPFAM" id="SSF158472">
    <property type="entry name" value="HAMP domain-like"/>
    <property type="match status" value="1"/>
</dbReference>
<dbReference type="Gene3D" id="3.30.565.10">
    <property type="entry name" value="Histidine kinase-like ATPase, C-terminal domain"/>
    <property type="match status" value="1"/>
</dbReference>
<feature type="region of interest" description="Disordered" evidence="12">
    <location>
        <begin position="120"/>
        <end position="143"/>
    </location>
</feature>
<dbReference type="Pfam" id="PF02518">
    <property type="entry name" value="HATPase_c"/>
    <property type="match status" value="1"/>
</dbReference>
<dbReference type="SMART" id="SM00387">
    <property type="entry name" value="HATPase_c"/>
    <property type="match status" value="1"/>
</dbReference>
<dbReference type="Pfam" id="PF00512">
    <property type="entry name" value="HisKA"/>
    <property type="match status" value="1"/>
</dbReference>
<dbReference type="PANTHER" id="PTHR45436:SF5">
    <property type="entry name" value="SENSOR HISTIDINE KINASE TRCS"/>
    <property type="match status" value="1"/>
</dbReference>
<comment type="catalytic activity">
    <reaction evidence="1">
        <text>ATP + protein L-histidine = ADP + protein N-phospho-L-histidine.</text>
        <dbReference type="EC" id="2.7.13.3"/>
    </reaction>
</comment>
<dbReference type="SUPFAM" id="SSF55874">
    <property type="entry name" value="ATPase domain of HSP90 chaperone/DNA topoisomerase II/histidine kinase"/>
    <property type="match status" value="1"/>
</dbReference>
<accession>A0A6J4Q751</accession>
<dbReference type="InterPro" id="IPR004358">
    <property type="entry name" value="Sig_transdc_His_kin-like_C"/>
</dbReference>
<protein>
    <recommendedName>
        <fullName evidence="4">histidine kinase</fullName>
        <ecNumber evidence="4">2.7.13.3</ecNumber>
    </recommendedName>
</protein>
<dbReference type="SUPFAM" id="SSF47384">
    <property type="entry name" value="Homodimeric domain of signal transducing histidine kinase"/>
    <property type="match status" value="1"/>
</dbReference>
<dbReference type="InterPro" id="IPR036097">
    <property type="entry name" value="HisK_dim/P_sf"/>
</dbReference>
<evidence type="ECO:0000259" key="14">
    <source>
        <dbReference type="PROSITE" id="PS50109"/>
    </source>
</evidence>
<evidence type="ECO:0000256" key="1">
    <source>
        <dbReference type="ARBA" id="ARBA00000085"/>
    </source>
</evidence>
<evidence type="ECO:0000259" key="15">
    <source>
        <dbReference type="PROSITE" id="PS50885"/>
    </source>
</evidence>
<dbReference type="GO" id="GO:0005509">
    <property type="term" value="F:calcium ion binding"/>
    <property type="evidence" value="ECO:0007669"/>
    <property type="project" value="UniProtKB-ARBA"/>
</dbReference>
<name>A0A6J4Q751_9ACTN</name>
<dbReference type="InterPro" id="IPR036890">
    <property type="entry name" value="HATPase_C_sf"/>
</dbReference>
<dbReference type="InterPro" id="IPR003660">
    <property type="entry name" value="HAMP_dom"/>
</dbReference>
<evidence type="ECO:0000256" key="6">
    <source>
        <dbReference type="ARBA" id="ARBA00022679"/>
    </source>
</evidence>
<dbReference type="Gene3D" id="1.10.287.130">
    <property type="match status" value="1"/>
</dbReference>
<comment type="cofactor">
    <cofactor evidence="2">
        <name>a divalent metal cation</name>
        <dbReference type="ChEBI" id="CHEBI:60240"/>
    </cofactor>
</comment>
<keyword evidence="5" id="KW-0597">Phosphoprotein</keyword>
<dbReference type="InterPro" id="IPR050428">
    <property type="entry name" value="TCS_sensor_his_kinase"/>
</dbReference>
<proteinExistence type="predicted"/>
<dbReference type="CDD" id="cd00082">
    <property type="entry name" value="HisKA"/>
    <property type="match status" value="1"/>
</dbReference>
<comment type="subcellular location">
    <subcellularLocation>
        <location evidence="3">Cell membrane</location>
    </subcellularLocation>
</comment>
<evidence type="ECO:0000256" key="10">
    <source>
        <dbReference type="ARBA" id="ARBA00023012"/>
    </source>
</evidence>
<evidence type="ECO:0000256" key="11">
    <source>
        <dbReference type="ARBA" id="ARBA00023136"/>
    </source>
</evidence>
<dbReference type="PANTHER" id="PTHR45436">
    <property type="entry name" value="SENSOR HISTIDINE KINASE YKOH"/>
    <property type="match status" value="1"/>
</dbReference>
<gene>
    <name evidence="16" type="ORF">AVDCRST_MAG82-2457</name>
</gene>
<dbReference type="FunFam" id="3.30.565.10:FF:000006">
    <property type="entry name" value="Sensor histidine kinase WalK"/>
    <property type="match status" value="1"/>
</dbReference>
<dbReference type="AlphaFoldDB" id="A0A6J4Q751"/>
<evidence type="ECO:0000256" key="4">
    <source>
        <dbReference type="ARBA" id="ARBA00012438"/>
    </source>
</evidence>
<evidence type="ECO:0000256" key="5">
    <source>
        <dbReference type="ARBA" id="ARBA00022553"/>
    </source>
</evidence>
<sequence>MAKVELGVSGFFLVREAMRSEVEDTVRDSALTAARTVGSGNTLSKSDVEQLTLDGVFVTIRDGQGRVLSKTVGMTPAGDLDEPFWRRAVESGEPAGGAVDLSSGGRGYVYAVPIDSAGSEAPHRAGGSSVIRARPSDSGNGRADQTIVSPYGAARAVEAGKSYGSATASLRTLGAMLFAGALAVFLLSIGGAYLLARAALAPIDAVVNSARGITEGSLSRRLPVRNPEDEIGRLAATINDLLARLEVAFARRQKAMARQEEALARQRRFVADASHELRTPLTSISGYAALLERKGGRDQRVTGASVKAIRRSSRRMEDLVEDLLCLAGGDEGAPMELRYQDLGAVAAGAVKTARAASQGKVSILYAPPVSPVRANFDRTRIEQALGILLDNAVKYTPQGGEVAVTVSEHDGWVDLEVSDTGIGIPKDQIPLIFERFYRTDEARTAGGSGLGLSIARQIAEAHGGTIAVESKLDEGSTFVLRLPAGNGLNGESAAHP</sequence>
<feature type="domain" description="Histidine kinase" evidence="14">
    <location>
        <begin position="272"/>
        <end position="486"/>
    </location>
</feature>
<dbReference type="Pfam" id="PF00672">
    <property type="entry name" value="HAMP"/>
    <property type="match status" value="1"/>
</dbReference>
<evidence type="ECO:0000256" key="8">
    <source>
        <dbReference type="ARBA" id="ARBA00022777"/>
    </source>
</evidence>
<keyword evidence="7 13" id="KW-0812">Transmembrane</keyword>
<dbReference type="SMART" id="SM00304">
    <property type="entry name" value="HAMP"/>
    <property type="match status" value="1"/>
</dbReference>
<feature type="transmembrane region" description="Helical" evidence="13">
    <location>
        <begin position="173"/>
        <end position="196"/>
    </location>
</feature>
<dbReference type="GO" id="GO:0005886">
    <property type="term" value="C:plasma membrane"/>
    <property type="evidence" value="ECO:0007669"/>
    <property type="project" value="UniProtKB-SubCell"/>
</dbReference>
<evidence type="ECO:0000256" key="3">
    <source>
        <dbReference type="ARBA" id="ARBA00004236"/>
    </source>
</evidence>